<dbReference type="EMBL" id="BAABME010010452">
    <property type="protein sequence ID" value="GAA0178854.1"/>
    <property type="molecule type" value="Genomic_DNA"/>
</dbReference>
<keyword evidence="2" id="KW-1185">Reference proteome</keyword>
<proteinExistence type="predicted"/>
<dbReference type="Proteomes" id="UP001454036">
    <property type="component" value="Unassembled WGS sequence"/>
</dbReference>
<accession>A0AAV3RPC0</accession>
<sequence length="121" mass="13414">MGFFLQKRLLEFAYPQPLNKGYDGYLLVPPRNVVELRREPILEGRNRFIFPLPNSHERMLILTLSDPSHVGEKGVNPGSSVLVLLRVCPATLSVRASIWFYNEATTFIAGAFPATPGAGVS</sequence>
<evidence type="ECO:0000313" key="2">
    <source>
        <dbReference type="Proteomes" id="UP001454036"/>
    </source>
</evidence>
<protein>
    <submittedName>
        <fullName evidence="1">Uncharacterized protein</fullName>
    </submittedName>
</protein>
<gene>
    <name evidence="1" type="ORF">LIER_29893</name>
</gene>
<dbReference type="AlphaFoldDB" id="A0AAV3RPC0"/>
<reference evidence="1 2" key="1">
    <citation type="submission" date="2024-01" db="EMBL/GenBank/DDBJ databases">
        <title>The complete chloroplast genome sequence of Lithospermum erythrorhizon: insights into the phylogenetic relationship among Boraginaceae species and the maternal lineages of purple gromwells.</title>
        <authorList>
            <person name="Okada T."/>
            <person name="Watanabe K."/>
        </authorList>
    </citation>
    <scope>NUCLEOTIDE SEQUENCE [LARGE SCALE GENOMIC DNA]</scope>
</reference>
<organism evidence="1 2">
    <name type="scientific">Lithospermum erythrorhizon</name>
    <name type="common">Purple gromwell</name>
    <name type="synonym">Lithospermum officinale var. erythrorhizon</name>
    <dbReference type="NCBI Taxonomy" id="34254"/>
    <lineage>
        <taxon>Eukaryota</taxon>
        <taxon>Viridiplantae</taxon>
        <taxon>Streptophyta</taxon>
        <taxon>Embryophyta</taxon>
        <taxon>Tracheophyta</taxon>
        <taxon>Spermatophyta</taxon>
        <taxon>Magnoliopsida</taxon>
        <taxon>eudicotyledons</taxon>
        <taxon>Gunneridae</taxon>
        <taxon>Pentapetalae</taxon>
        <taxon>asterids</taxon>
        <taxon>lamiids</taxon>
        <taxon>Boraginales</taxon>
        <taxon>Boraginaceae</taxon>
        <taxon>Boraginoideae</taxon>
        <taxon>Lithospermeae</taxon>
        <taxon>Lithospermum</taxon>
    </lineage>
</organism>
<name>A0AAV3RPC0_LITER</name>
<evidence type="ECO:0000313" key="1">
    <source>
        <dbReference type="EMBL" id="GAA0178854.1"/>
    </source>
</evidence>
<comment type="caution">
    <text evidence="1">The sequence shown here is derived from an EMBL/GenBank/DDBJ whole genome shotgun (WGS) entry which is preliminary data.</text>
</comment>